<dbReference type="EMBL" id="LGTC01000001">
    <property type="protein sequence ID" value="KNY29841.1"/>
    <property type="molecule type" value="Genomic_DNA"/>
</dbReference>
<proteinExistence type="predicted"/>
<feature type="domain" description="Virulence-associated protein E-like" evidence="1">
    <location>
        <begin position="479"/>
        <end position="695"/>
    </location>
</feature>
<dbReference type="InterPro" id="IPR007936">
    <property type="entry name" value="VapE-like_dom"/>
</dbReference>
<evidence type="ECO:0000313" key="3">
    <source>
        <dbReference type="Proteomes" id="UP000036923"/>
    </source>
</evidence>
<sequence>MSLQYDRQIKISSAGSRKATLWPAQALYWSELIEKLKTPTRGVESLLEYLRLPKSRQDELKDVGGFVGGTLKDNRRKVTNVLGRDIVTLDLDNIQSGETNTILLRLESLGCGYAVYSTRKHEPIKPRLRILVPLDRTATSDEYKPLARKLASWIGIDMCDPSTFETHRLMYWPSCCSDSQYVYQVGDKPFLSVDGVLAQYADWRNVAEWPQVPGVQAEHVKLAQRQGDPLTKSGVVGAFCRVYDVYSAIETFLPGIYTVCDNLEDRLTFTGGSTVGGAIIYENGNFLYSHHATDPAGSKLCNAFDLVRLHKFGHMDDDVKPDTPANKYPSYTAMCEFAVSDGQVSTLLNQERYEKAMSEFKGVSVIENSNWISKLKVNSKGSILKTVDNILTILENDPMLKGKIAYDSFLEKAIVGNDLPWASSDSEDYWRPWDDADESGLIGYLQKDMYRIPNCSDIKHALNLMWRKNTFNELKDYISSLEWDGIPRLDTLFIDYYGAEDTLYTRTVTRKTLVAAIARLMNPGCKFDYMLILEGPQGIGKSKLLSELAIKRKYYLDELRTFEGKEASELIRGKWIVEVAELSAFNRSESNAIKGFLTRSTDTYRPAYGHNSKDYPRKCVFIGTTNSDEYLKDATGERRYWPIKLNLNKAVKNKNEIPNLVVQIWAEAYSRWQLGENLYLSDELEAVADTVRQGRKVRDDRQGLIEEFLKRPIPVDWEKKHLNKENSIGAVNSKNTILKLRNEKRLVLQKY</sequence>
<dbReference type="Proteomes" id="UP000036923">
    <property type="component" value="Unassembled WGS sequence"/>
</dbReference>
<reference evidence="3" key="1">
    <citation type="submission" date="2015-07" db="EMBL/GenBank/DDBJ databases">
        <title>Near-Complete Genome Sequence of the Cellulolytic Bacterium Bacteroides (Pseudobacteroides) cellulosolvens ATCC 35603.</title>
        <authorList>
            <person name="Dassa B."/>
            <person name="Utturkar S.M."/>
            <person name="Klingeman D.M."/>
            <person name="Hurt R.A."/>
            <person name="Keller M."/>
            <person name="Xu J."/>
            <person name="Reddy Y.H.K."/>
            <person name="Borovok I."/>
            <person name="Grinberg I.R."/>
            <person name="Lamed R."/>
            <person name="Zhivin O."/>
            <person name="Bayer E.A."/>
            <person name="Brown S.D."/>
        </authorList>
    </citation>
    <scope>NUCLEOTIDE SEQUENCE [LARGE SCALE GENOMIC DNA]</scope>
    <source>
        <strain evidence="3">DSM 2933</strain>
    </source>
</reference>
<evidence type="ECO:0000259" key="1">
    <source>
        <dbReference type="Pfam" id="PF05272"/>
    </source>
</evidence>
<dbReference type="STRING" id="398512.Bccel_5118"/>
<keyword evidence="3" id="KW-1185">Reference proteome</keyword>
<dbReference type="InterPro" id="IPR027417">
    <property type="entry name" value="P-loop_NTPase"/>
</dbReference>
<dbReference type="PANTHER" id="PTHR34985">
    <property type="entry name" value="SLR0554 PROTEIN"/>
    <property type="match status" value="1"/>
</dbReference>
<dbReference type="PANTHER" id="PTHR34985:SF1">
    <property type="entry name" value="SLR0554 PROTEIN"/>
    <property type="match status" value="1"/>
</dbReference>
<protein>
    <submittedName>
        <fullName evidence="2">Virulence-associated E family protein</fullName>
    </submittedName>
</protein>
<dbReference type="RefSeq" id="WP_050753815.1">
    <property type="nucleotide sequence ID" value="NZ_JQKC01000021.1"/>
</dbReference>
<dbReference type="PATRIC" id="fig|398512.5.peg.5359"/>
<accession>A0A0L6JVF6</accession>
<dbReference type="AlphaFoldDB" id="A0A0L6JVF6"/>
<dbReference type="OrthoDB" id="9763644at2"/>
<evidence type="ECO:0000313" key="2">
    <source>
        <dbReference type="EMBL" id="KNY29841.1"/>
    </source>
</evidence>
<dbReference type="SUPFAM" id="SSF52540">
    <property type="entry name" value="P-loop containing nucleoside triphosphate hydrolases"/>
    <property type="match status" value="1"/>
</dbReference>
<gene>
    <name evidence="2" type="ORF">Bccel_5118</name>
</gene>
<comment type="caution">
    <text evidence="2">The sequence shown here is derived from an EMBL/GenBank/DDBJ whole genome shotgun (WGS) entry which is preliminary data.</text>
</comment>
<dbReference type="eggNOG" id="COG5545">
    <property type="taxonomic scope" value="Bacteria"/>
</dbReference>
<organism evidence="2 3">
    <name type="scientific">Pseudobacteroides cellulosolvens ATCC 35603 = DSM 2933</name>
    <dbReference type="NCBI Taxonomy" id="398512"/>
    <lineage>
        <taxon>Bacteria</taxon>
        <taxon>Bacillati</taxon>
        <taxon>Bacillota</taxon>
        <taxon>Clostridia</taxon>
        <taxon>Eubacteriales</taxon>
        <taxon>Oscillospiraceae</taxon>
        <taxon>Pseudobacteroides</taxon>
    </lineage>
</organism>
<name>A0A0L6JVF6_9FIRM</name>
<dbReference type="Pfam" id="PF05272">
    <property type="entry name" value="VapE-like_dom"/>
    <property type="match status" value="1"/>
</dbReference>